<dbReference type="Proteomes" id="UP001065174">
    <property type="component" value="Chromosome"/>
</dbReference>
<feature type="transmembrane region" description="Helical" evidence="1">
    <location>
        <begin position="6"/>
        <end position="23"/>
    </location>
</feature>
<keyword evidence="3" id="KW-0378">Hydrolase</keyword>
<gene>
    <name evidence="3" type="ORF">N6H18_13420</name>
</gene>
<dbReference type="PANTHER" id="PTHR12277">
    <property type="entry name" value="ALPHA/BETA HYDROLASE DOMAIN-CONTAINING PROTEIN"/>
    <property type="match status" value="1"/>
</dbReference>
<dbReference type="GO" id="GO:0016787">
    <property type="term" value="F:hydrolase activity"/>
    <property type="evidence" value="ECO:0007669"/>
    <property type="project" value="UniProtKB-KW"/>
</dbReference>
<dbReference type="InterPro" id="IPR022742">
    <property type="entry name" value="Hydrolase_4"/>
</dbReference>
<dbReference type="Gene3D" id="3.40.50.1820">
    <property type="entry name" value="alpha/beta hydrolase"/>
    <property type="match status" value="1"/>
</dbReference>
<keyword evidence="1" id="KW-0472">Membrane</keyword>
<evidence type="ECO:0000313" key="4">
    <source>
        <dbReference type="Proteomes" id="UP001065174"/>
    </source>
</evidence>
<keyword evidence="1" id="KW-0812">Transmembrane</keyword>
<evidence type="ECO:0000259" key="2">
    <source>
        <dbReference type="Pfam" id="PF12146"/>
    </source>
</evidence>
<dbReference type="EMBL" id="CP106679">
    <property type="protein sequence ID" value="UXP31349.1"/>
    <property type="molecule type" value="Genomic_DNA"/>
</dbReference>
<organism evidence="3 4">
    <name type="scientific">Reichenbachiella agarivorans</name>
    <dbReference type="NCBI Taxonomy" id="2979464"/>
    <lineage>
        <taxon>Bacteria</taxon>
        <taxon>Pseudomonadati</taxon>
        <taxon>Bacteroidota</taxon>
        <taxon>Cytophagia</taxon>
        <taxon>Cytophagales</taxon>
        <taxon>Reichenbachiellaceae</taxon>
        <taxon>Reichenbachiella</taxon>
    </lineage>
</organism>
<proteinExistence type="predicted"/>
<dbReference type="InterPro" id="IPR029058">
    <property type="entry name" value="AB_hydrolase_fold"/>
</dbReference>
<feature type="domain" description="Serine aminopeptidase S33" evidence="2">
    <location>
        <begin position="68"/>
        <end position="179"/>
    </location>
</feature>
<dbReference type="PANTHER" id="PTHR12277:SF81">
    <property type="entry name" value="PROTEIN ABHD13"/>
    <property type="match status" value="1"/>
</dbReference>
<keyword evidence="4" id="KW-1185">Reference proteome</keyword>
<dbReference type="Pfam" id="PF12146">
    <property type="entry name" value="Hydrolase_4"/>
    <property type="match status" value="1"/>
</dbReference>
<name>A0ABY6CNL3_9BACT</name>
<dbReference type="SUPFAM" id="SSF53474">
    <property type="entry name" value="alpha/beta-Hydrolases"/>
    <property type="match status" value="1"/>
</dbReference>
<evidence type="ECO:0000313" key="3">
    <source>
        <dbReference type="EMBL" id="UXP31349.1"/>
    </source>
</evidence>
<accession>A0ABY6CNL3</accession>
<sequence length="265" mass="30296">MIWVLFGFFVIWIVLNFFLYVFQDDLIFRPSGRKGFESPQLSLPFHELSIPVVLGNLHAVLIKCPHDSPQGLILYFHGNTGDLNRWGGIAADLCRYHYDVLVFDYRGYGQSTGDRSENALYDDSVAVRTYVDDHYDYQKIVYYGRSIGAAMAVDLAAKHTPDQLILETPFAQLSDAVPFLGFVSLYQYLVKYQFKSIDKIGWVKCPVFVLHGTSDRVIPLSSAKRLFEKIALNCKKLIVIDKAGHNNLNSFEIYYTSLEEILNRN</sequence>
<evidence type="ECO:0000256" key="1">
    <source>
        <dbReference type="SAM" id="Phobius"/>
    </source>
</evidence>
<reference evidence="3" key="1">
    <citation type="submission" date="2022-09" db="EMBL/GenBank/DDBJ databases">
        <title>Comparative genomics and taxonomic characterization of three novel marine species of genus Reichenbachiella exhibiting antioxidant and polysaccharide degradation activities.</title>
        <authorList>
            <person name="Muhammad N."/>
            <person name="Lee Y.-J."/>
            <person name="Ko J."/>
            <person name="Kim S.-G."/>
        </authorList>
    </citation>
    <scope>NUCLEOTIDE SEQUENCE</scope>
    <source>
        <strain evidence="3">BKB1-1</strain>
    </source>
</reference>
<protein>
    <submittedName>
        <fullName evidence="3">Alpha/beta hydrolase</fullName>
    </submittedName>
</protein>
<keyword evidence="1" id="KW-1133">Transmembrane helix</keyword>
<dbReference type="RefSeq" id="WP_262308788.1">
    <property type="nucleotide sequence ID" value="NZ_CP106679.1"/>
</dbReference>